<accession>A0AAD7F603</accession>
<proteinExistence type="predicted"/>
<reference evidence="1" key="1">
    <citation type="submission" date="2023-03" db="EMBL/GenBank/DDBJ databases">
        <title>Massive genome expansion in bonnet fungi (Mycena s.s.) driven by repeated elements and novel gene families across ecological guilds.</title>
        <authorList>
            <consortium name="Lawrence Berkeley National Laboratory"/>
            <person name="Harder C.B."/>
            <person name="Miyauchi S."/>
            <person name="Viragh M."/>
            <person name="Kuo A."/>
            <person name="Thoen E."/>
            <person name="Andreopoulos B."/>
            <person name="Lu D."/>
            <person name="Skrede I."/>
            <person name="Drula E."/>
            <person name="Henrissat B."/>
            <person name="Morin E."/>
            <person name="Kohler A."/>
            <person name="Barry K."/>
            <person name="LaButti K."/>
            <person name="Morin E."/>
            <person name="Salamov A."/>
            <person name="Lipzen A."/>
            <person name="Mereny Z."/>
            <person name="Hegedus B."/>
            <person name="Baldrian P."/>
            <person name="Stursova M."/>
            <person name="Weitz H."/>
            <person name="Taylor A."/>
            <person name="Grigoriev I.V."/>
            <person name="Nagy L.G."/>
            <person name="Martin F."/>
            <person name="Kauserud H."/>
        </authorList>
    </citation>
    <scope>NUCLEOTIDE SEQUENCE</scope>
    <source>
        <strain evidence="1">9284</strain>
    </source>
</reference>
<dbReference type="AlphaFoldDB" id="A0AAD7F603"/>
<name>A0AAD7F603_9AGAR</name>
<evidence type="ECO:0000313" key="2">
    <source>
        <dbReference type="Proteomes" id="UP001221142"/>
    </source>
</evidence>
<dbReference type="EMBL" id="JARKIF010000122">
    <property type="protein sequence ID" value="KAJ7603899.1"/>
    <property type="molecule type" value="Genomic_DNA"/>
</dbReference>
<comment type="caution">
    <text evidence="1">The sequence shown here is derived from an EMBL/GenBank/DDBJ whole genome shotgun (WGS) entry which is preliminary data.</text>
</comment>
<gene>
    <name evidence="1" type="ORF">FB45DRAFT_1044416</name>
</gene>
<sequence>MSVVLSCKHLPATPITAVGVSPTAVAVGMVPQYNYWPCSVCNPCMAYVPWGYWATPPPRTSGSMACLNPSNSAYPLYATGPPVSAWSSPGTTVMDYPNARVRVDWRPRPAWGWGLYYW</sequence>
<dbReference type="Proteomes" id="UP001221142">
    <property type="component" value="Unassembled WGS sequence"/>
</dbReference>
<protein>
    <submittedName>
        <fullName evidence="1">Uncharacterized protein</fullName>
    </submittedName>
</protein>
<organism evidence="1 2">
    <name type="scientific">Roridomyces roridus</name>
    <dbReference type="NCBI Taxonomy" id="1738132"/>
    <lineage>
        <taxon>Eukaryota</taxon>
        <taxon>Fungi</taxon>
        <taxon>Dikarya</taxon>
        <taxon>Basidiomycota</taxon>
        <taxon>Agaricomycotina</taxon>
        <taxon>Agaricomycetes</taxon>
        <taxon>Agaricomycetidae</taxon>
        <taxon>Agaricales</taxon>
        <taxon>Marasmiineae</taxon>
        <taxon>Mycenaceae</taxon>
        <taxon>Roridomyces</taxon>
    </lineage>
</organism>
<keyword evidence="2" id="KW-1185">Reference proteome</keyword>
<evidence type="ECO:0000313" key="1">
    <source>
        <dbReference type="EMBL" id="KAJ7603899.1"/>
    </source>
</evidence>